<dbReference type="EnsemblMetazoa" id="Aqu2.1.25992_001">
    <property type="protein sequence ID" value="Aqu2.1.25992_001"/>
    <property type="gene ID" value="Aqu2.1.25992"/>
</dbReference>
<dbReference type="InParanoid" id="A0A1X7UE01"/>
<reference evidence="1" key="1">
    <citation type="submission" date="2017-05" db="UniProtKB">
        <authorList>
            <consortium name="EnsemblMetazoa"/>
        </authorList>
    </citation>
    <scope>IDENTIFICATION</scope>
</reference>
<dbReference type="OrthoDB" id="3263820at2759"/>
<proteinExistence type="predicted"/>
<sequence>MHYAVKNRLSYKAVEDLIALMKSHCPSPNNLPNTFYELKKFVMELNQHTLIHLCSNCYIKLPDKKPKCNCCTNADICDLVLLSLEQRLLQLYEKHDNFQYPHIRMHDSSCLCDIYDGKAFQNLMAKDGFLSCSHNTGLVLSTDGVPVFKSSKGSHGLCI</sequence>
<dbReference type="AlphaFoldDB" id="A0A1X7UE01"/>
<protein>
    <submittedName>
        <fullName evidence="1">Uncharacterized protein</fullName>
    </submittedName>
</protein>
<evidence type="ECO:0000313" key="1">
    <source>
        <dbReference type="EnsemblMetazoa" id="Aqu2.1.25992_001"/>
    </source>
</evidence>
<accession>A0A1X7UE01</accession>
<organism evidence="1">
    <name type="scientific">Amphimedon queenslandica</name>
    <name type="common">Sponge</name>
    <dbReference type="NCBI Taxonomy" id="400682"/>
    <lineage>
        <taxon>Eukaryota</taxon>
        <taxon>Metazoa</taxon>
        <taxon>Porifera</taxon>
        <taxon>Demospongiae</taxon>
        <taxon>Heteroscleromorpha</taxon>
        <taxon>Haplosclerida</taxon>
        <taxon>Niphatidae</taxon>
        <taxon>Amphimedon</taxon>
    </lineage>
</organism>
<name>A0A1X7UE01_AMPQE</name>